<dbReference type="InterPro" id="IPR052514">
    <property type="entry name" value="SAM-dependent_MTase"/>
</dbReference>
<dbReference type="Gene3D" id="3.40.50.150">
    <property type="entry name" value="Vaccinia Virus protein VP39"/>
    <property type="match status" value="1"/>
</dbReference>
<comment type="caution">
    <text evidence="2">The sequence shown here is derived from an EMBL/GenBank/DDBJ whole genome shotgun (WGS) entry which is preliminary data.</text>
</comment>
<organism evidence="2 3">
    <name type="scientific">Flaviaesturariibacter amylovorans</name>
    <dbReference type="NCBI Taxonomy" id="1084520"/>
    <lineage>
        <taxon>Bacteria</taxon>
        <taxon>Pseudomonadati</taxon>
        <taxon>Bacteroidota</taxon>
        <taxon>Chitinophagia</taxon>
        <taxon>Chitinophagales</taxon>
        <taxon>Chitinophagaceae</taxon>
        <taxon>Flaviaestuariibacter</taxon>
    </lineage>
</organism>
<dbReference type="InterPro" id="IPR006342">
    <property type="entry name" value="FkbM_mtfrase"/>
</dbReference>
<evidence type="ECO:0000313" key="3">
    <source>
        <dbReference type="Proteomes" id="UP001501725"/>
    </source>
</evidence>
<proteinExistence type="predicted"/>
<dbReference type="PANTHER" id="PTHR34203">
    <property type="entry name" value="METHYLTRANSFERASE, FKBM FAMILY PROTEIN"/>
    <property type="match status" value="1"/>
</dbReference>
<sequence>MKQAFKRFLHSRGLYEPLKYSALFRAWQRLFKPAVIAAERHEIAFYQSFVPPGALIFDIGGNDGHKTEAFLHLARTVVTCEPDAQNVHTLRVRFRNRRQRVHIEPVALGAAPGTLPLQVHHPGSAFNTLNPKFRAITEADRATRWNEEIAFTGTTDVPVTTLDALIEKYGVPTFVKIDVEGYELEVVKGLSRPIAFLSLECLFPEFRDELQESLSLLTGLDGSCTFNLSVHEKLIYPRWLSRTGLQQVLDTWTEPHFELIVRMPSAD</sequence>
<accession>A0ABP8GS45</accession>
<reference evidence="3" key="1">
    <citation type="journal article" date="2019" name="Int. J. Syst. Evol. Microbiol.">
        <title>The Global Catalogue of Microorganisms (GCM) 10K type strain sequencing project: providing services to taxonomists for standard genome sequencing and annotation.</title>
        <authorList>
            <consortium name="The Broad Institute Genomics Platform"/>
            <consortium name="The Broad Institute Genome Sequencing Center for Infectious Disease"/>
            <person name="Wu L."/>
            <person name="Ma J."/>
        </authorList>
    </citation>
    <scope>NUCLEOTIDE SEQUENCE [LARGE SCALE GENOMIC DNA]</scope>
    <source>
        <strain evidence="3">JCM 17919</strain>
    </source>
</reference>
<dbReference type="Pfam" id="PF05050">
    <property type="entry name" value="Methyltransf_21"/>
    <property type="match status" value="1"/>
</dbReference>
<keyword evidence="3" id="KW-1185">Reference proteome</keyword>
<dbReference type="PANTHER" id="PTHR34203:SF15">
    <property type="entry name" value="SLL1173 PROTEIN"/>
    <property type="match status" value="1"/>
</dbReference>
<evidence type="ECO:0000259" key="1">
    <source>
        <dbReference type="Pfam" id="PF05050"/>
    </source>
</evidence>
<evidence type="ECO:0000313" key="2">
    <source>
        <dbReference type="EMBL" id="GAA4329162.1"/>
    </source>
</evidence>
<dbReference type="NCBIfam" id="TIGR01444">
    <property type="entry name" value="fkbM_fam"/>
    <property type="match status" value="1"/>
</dbReference>
<dbReference type="Proteomes" id="UP001501725">
    <property type="component" value="Unassembled WGS sequence"/>
</dbReference>
<dbReference type="SUPFAM" id="SSF53335">
    <property type="entry name" value="S-adenosyl-L-methionine-dependent methyltransferases"/>
    <property type="match status" value="1"/>
</dbReference>
<feature type="domain" description="Methyltransferase FkbM" evidence="1">
    <location>
        <begin position="58"/>
        <end position="201"/>
    </location>
</feature>
<protein>
    <recommendedName>
        <fullName evidence="1">Methyltransferase FkbM domain-containing protein</fullName>
    </recommendedName>
</protein>
<gene>
    <name evidence="2" type="ORF">GCM10023184_19480</name>
</gene>
<dbReference type="InterPro" id="IPR029063">
    <property type="entry name" value="SAM-dependent_MTases_sf"/>
</dbReference>
<dbReference type="RefSeq" id="WP_345255415.1">
    <property type="nucleotide sequence ID" value="NZ_BAABGY010000007.1"/>
</dbReference>
<name>A0ABP8GS45_9BACT</name>
<dbReference type="EMBL" id="BAABGY010000007">
    <property type="protein sequence ID" value="GAA4329162.1"/>
    <property type="molecule type" value="Genomic_DNA"/>
</dbReference>